<evidence type="ECO:0000313" key="1">
    <source>
        <dbReference type="EMBL" id="KPI41540.1"/>
    </source>
</evidence>
<keyword evidence="2" id="KW-1185">Reference proteome</keyword>
<organism evidence="1 2">
    <name type="scientific">Cyphellophora attinorum</name>
    <dbReference type="NCBI Taxonomy" id="1664694"/>
    <lineage>
        <taxon>Eukaryota</taxon>
        <taxon>Fungi</taxon>
        <taxon>Dikarya</taxon>
        <taxon>Ascomycota</taxon>
        <taxon>Pezizomycotina</taxon>
        <taxon>Eurotiomycetes</taxon>
        <taxon>Chaetothyriomycetidae</taxon>
        <taxon>Chaetothyriales</taxon>
        <taxon>Cyphellophoraceae</taxon>
        <taxon>Cyphellophora</taxon>
    </lineage>
</organism>
<name>A0A0N1P1B8_9EURO</name>
<comment type="caution">
    <text evidence="1">The sequence shown here is derived from an EMBL/GenBank/DDBJ whole genome shotgun (WGS) entry which is preliminary data.</text>
</comment>
<reference evidence="1 2" key="1">
    <citation type="submission" date="2015-06" db="EMBL/GenBank/DDBJ databases">
        <title>Draft genome of the ant-associated black yeast Phialophora attae CBS 131958.</title>
        <authorList>
            <person name="Moreno L.F."/>
            <person name="Stielow B.J."/>
            <person name="de Hoog S."/>
            <person name="Vicente V.A."/>
            <person name="Weiss V.A."/>
            <person name="de Vries M."/>
            <person name="Cruz L.M."/>
            <person name="Souza E.M."/>
        </authorList>
    </citation>
    <scope>NUCLEOTIDE SEQUENCE [LARGE SCALE GENOMIC DNA]</scope>
    <source>
        <strain evidence="1 2">CBS 131958</strain>
    </source>
</reference>
<proteinExistence type="predicted"/>
<dbReference type="EMBL" id="LFJN01000009">
    <property type="protein sequence ID" value="KPI41540.1"/>
    <property type="molecule type" value="Genomic_DNA"/>
</dbReference>
<dbReference type="Proteomes" id="UP000038010">
    <property type="component" value="Unassembled WGS sequence"/>
</dbReference>
<dbReference type="GeneID" id="28741668"/>
<accession>A0A0N1P1B8</accession>
<protein>
    <submittedName>
        <fullName evidence="1">Uncharacterized protein</fullName>
    </submittedName>
</protein>
<dbReference type="AlphaFoldDB" id="A0A0N1P1B8"/>
<evidence type="ECO:0000313" key="2">
    <source>
        <dbReference type="Proteomes" id="UP000038010"/>
    </source>
</evidence>
<dbReference type="RefSeq" id="XP_018001503.1">
    <property type="nucleotide sequence ID" value="XM_018149788.1"/>
</dbReference>
<sequence>MAATNSIYRWQNMVLHSALVTDSLSLCIFGQALSQIRRWPTSDIVNFDLGRVNARVRLDRYKCTSSGAVGRVTTTSTHHTTIVALVFRFFCCSVFVTLGERDQAATSLMSSQGFTRAANT</sequence>
<dbReference type="VEuPathDB" id="FungiDB:AB675_9270"/>
<gene>
    <name evidence="1" type="ORF">AB675_9270</name>
</gene>